<reference evidence="3 4" key="1">
    <citation type="journal article" date="2023" name="PLoS ONE">
        <title>Cytospora paraplurivora sp. nov. isolated from orchards with fruit tree decline syndrome in Ontario, Canada.</title>
        <authorList>
            <person name="Ilyukhin E."/>
            <person name="Nguyen H.D.T."/>
            <person name="Castle A.J."/>
            <person name="Ellouze W."/>
        </authorList>
    </citation>
    <scope>NUCLEOTIDE SEQUENCE [LARGE SCALE GENOMIC DNA]</scope>
    <source>
        <strain evidence="3 4">FDS-564</strain>
    </source>
</reference>
<keyword evidence="2" id="KW-0812">Transmembrane</keyword>
<keyword evidence="2" id="KW-1133">Transmembrane helix</keyword>
<sequence>MEQTYYQPSYVAGKEVATGYPPPDQQQFTNGYGYNNTGIGSVSPHTAGYAHDPPQTAPTSSGAKRSTCLALLLATMILLAAVIGLGAGLGVSQRNLHKTQADLARATASPSAATTGSVTATPASTGSATSSSASASATADASNIICPKNNDTVYTAATDSKQFRELCGIDYGDGEAESVGSVKTTSMDACMDAVCDLRDQIISPAASIKFLPRVFRSRSK</sequence>
<feature type="region of interest" description="Disordered" evidence="1">
    <location>
        <begin position="107"/>
        <end position="132"/>
    </location>
</feature>
<keyword evidence="4" id="KW-1185">Reference proteome</keyword>
<protein>
    <submittedName>
        <fullName evidence="3">Uncharacterized protein</fullName>
    </submittedName>
</protein>
<evidence type="ECO:0000256" key="2">
    <source>
        <dbReference type="SAM" id="Phobius"/>
    </source>
</evidence>
<evidence type="ECO:0000256" key="1">
    <source>
        <dbReference type="SAM" id="MobiDB-lite"/>
    </source>
</evidence>
<evidence type="ECO:0000313" key="4">
    <source>
        <dbReference type="Proteomes" id="UP001320245"/>
    </source>
</evidence>
<dbReference type="Proteomes" id="UP001320245">
    <property type="component" value="Unassembled WGS sequence"/>
</dbReference>
<feature type="transmembrane region" description="Helical" evidence="2">
    <location>
        <begin position="69"/>
        <end position="91"/>
    </location>
</feature>
<gene>
    <name evidence="3" type="ORF">SLS53_006849</name>
</gene>
<comment type="caution">
    <text evidence="3">The sequence shown here is derived from an EMBL/GenBank/DDBJ whole genome shotgun (WGS) entry which is preliminary data.</text>
</comment>
<proteinExistence type="predicted"/>
<dbReference type="AlphaFoldDB" id="A0AAN9U495"/>
<evidence type="ECO:0000313" key="3">
    <source>
        <dbReference type="EMBL" id="KAK7736644.1"/>
    </source>
</evidence>
<organism evidence="3 4">
    <name type="scientific">Cytospora paraplurivora</name>
    <dbReference type="NCBI Taxonomy" id="2898453"/>
    <lineage>
        <taxon>Eukaryota</taxon>
        <taxon>Fungi</taxon>
        <taxon>Dikarya</taxon>
        <taxon>Ascomycota</taxon>
        <taxon>Pezizomycotina</taxon>
        <taxon>Sordariomycetes</taxon>
        <taxon>Sordariomycetidae</taxon>
        <taxon>Diaporthales</taxon>
        <taxon>Cytosporaceae</taxon>
        <taxon>Cytospora</taxon>
    </lineage>
</organism>
<dbReference type="EMBL" id="JAJSPL020000032">
    <property type="protein sequence ID" value="KAK7736644.1"/>
    <property type="molecule type" value="Genomic_DNA"/>
</dbReference>
<name>A0AAN9U495_9PEZI</name>
<keyword evidence="2" id="KW-0472">Membrane</keyword>
<accession>A0AAN9U495</accession>